<reference evidence="1 2" key="1">
    <citation type="journal article" date="2022" name="Plant J.">
        <title>Chromosome-level genome of Camellia lanceoleosa provides a valuable resource for understanding genome evolution and self-incompatibility.</title>
        <authorList>
            <person name="Gong W."/>
            <person name="Xiao S."/>
            <person name="Wang L."/>
            <person name="Liao Z."/>
            <person name="Chang Y."/>
            <person name="Mo W."/>
            <person name="Hu G."/>
            <person name="Li W."/>
            <person name="Zhao G."/>
            <person name="Zhu H."/>
            <person name="Hu X."/>
            <person name="Ji K."/>
            <person name="Xiang X."/>
            <person name="Song Q."/>
            <person name="Yuan D."/>
            <person name="Jin S."/>
            <person name="Zhang L."/>
        </authorList>
    </citation>
    <scope>NUCLEOTIDE SEQUENCE [LARGE SCALE GENOMIC DNA]</scope>
    <source>
        <strain evidence="1">SQ_2022a</strain>
    </source>
</reference>
<evidence type="ECO:0000313" key="2">
    <source>
        <dbReference type="Proteomes" id="UP001060215"/>
    </source>
</evidence>
<proteinExistence type="predicted"/>
<organism evidence="1 2">
    <name type="scientific">Camellia lanceoleosa</name>
    <dbReference type="NCBI Taxonomy" id="1840588"/>
    <lineage>
        <taxon>Eukaryota</taxon>
        <taxon>Viridiplantae</taxon>
        <taxon>Streptophyta</taxon>
        <taxon>Embryophyta</taxon>
        <taxon>Tracheophyta</taxon>
        <taxon>Spermatophyta</taxon>
        <taxon>Magnoliopsida</taxon>
        <taxon>eudicotyledons</taxon>
        <taxon>Gunneridae</taxon>
        <taxon>Pentapetalae</taxon>
        <taxon>asterids</taxon>
        <taxon>Ericales</taxon>
        <taxon>Theaceae</taxon>
        <taxon>Camellia</taxon>
    </lineage>
</organism>
<dbReference type="Proteomes" id="UP001060215">
    <property type="component" value="Chromosome 4"/>
</dbReference>
<dbReference type="EMBL" id="CM045761">
    <property type="protein sequence ID" value="KAI8015419.1"/>
    <property type="molecule type" value="Genomic_DNA"/>
</dbReference>
<accession>A0ACC0HPK9</accession>
<keyword evidence="2" id="KW-1185">Reference proteome</keyword>
<protein>
    <submittedName>
        <fullName evidence="1">Uncharacterized protein</fullName>
    </submittedName>
</protein>
<gene>
    <name evidence="1" type="ORF">LOK49_LG05G02468</name>
</gene>
<name>A0ACC0HPK9_9ERIC</name>
<evidence type="ECO:0000313" key="1">
    <source>
        <dbReference type="EMBL" id="KAI8015419.1"/>
    </source>
</evidence>
<comment type="caution">
    <text evidence="1">The sequence shown here is derived from an EMBL/GenBank/DDBJ whole genome shotgun (WGS) entry which is preliminary data.</text>
</comment>
<sequence length="102" mass="11859">MRIHDILLYKYQQHLNFSSKRATQSHLRDRDRDRDREMENNVANKGKGKGNGGESGEMSKPRFQPKKGSVFPKNDMSVKGMMYDAALNKIKNKNKNKTYPQE</sequence>